<comment type="caution">
    <text evidence="7">The sequence shown here is derived from an EMBL/GenBank/DDBJ whole genome shotgun (WGS) entry which is preliminary data.</text>
</comment>
<organism evidence="7 8">
    <name type="scientific">Marasmius oreades</name>
    <name type="common">fairy-ring Marasmius</name>
    <dbReference type="NCBI Taxonomy" id="181124"/>
    <lineage>
        <taxon>Eukaryota</taxon>
        <taxon>Fungi</taxon>
        <taxon>Dikarya</taxon>
        <taxon>Basidiomycota</taxon>
        <taxon>Agaricomycotina</taxon>
        <taxon>Agaricomycetes</taxon>
        <taxon>Agaricomycetidae</taxon>
        <taxon>Agaricales</taxon>
        <taxon>Marasmiineae</taxon>
        <taxon>Marasmiaceae</taxon>
        <taxon>Marasmius</taxon>
    </lineage>
</organism>
<accession>A0A9P7RP42</accession>
<dbReference type="Pfam" id="PF02144">
    <property type="entry name" value="Rad1"/>
    <property type="match status" value="1"/>
</dbReference>
<dbReference type="PANTHER" id="PTHR10870:SF0">
    <property type="entry name" value="CELL CYCLE CHECKPOINT PROTEIN RAD1"/>
    <property type="match status" value="1"/>
</dbReference>
<name>A0A9P7RP42_9AGAR</name>
<evidence type="ECO:0000256" key="5">
    <source>
        <dbReference type="ARBA" id="ARBA00023242"/>
    </source>
</evidence>
<keyword evidence="3" id="KW-0227">DNA damage</keyword>
<evidence type="ECO:0000256" key="2">
    <source>
        <dbReference type="ARBA" id="ARBA00010991"/>
    </source>
</evidence>
<dbReference type="Gene3D" id="3.70.10.10">
    <property type="match status" value="2"/>
</dbReference>
<dbReference type="RefSeq" id="XP_043002959.1">
    <property type="nucleotide sequence ID" value="XM_043159359.1"/>
</dbReference>
<evidence type="ECO:0000256" key="3">
    <source>
        <dbReference type="ARBA" id="ARBA00022763"/>
    </source>
</evidence>
<keyword evidence="8" id="KW-1185">Reference proteome</keyword>
<dbReference type="KEGG" id="more:E1B28_002438"/>
<keyword evidence="4" id="KW-0234">DNA repair</keyword>
<dbReference type="GeneID" id="66071514"/>
<dbReference type="AlphaFoldDB" id="A0A9P7RP42"/>
<reference evidence="7" key="1">
    <citation type="journal article" date="2021" name="Genome Biol. Evol.">
        <title>The assembled and annotated genome of the fairy-ring fungus Marasmius oreades.</title>
        <authorList>
            <person name="Hiltunen M."/>
            <person name="Ament-Velasquez S.L."/>
            <person name="Johannesson H."/>
        </authorList>
    </citation>
    <scope>NUCLEOTIDE SEQUENCE</scope>
    <source>
        <strain evidence="7">03SP1</strain>
    </source>
</reference>
<gene>
    <name evidence="7" type="ORF">E1B28_002438</name>
</gene>
<comment type="subcellular location">
    <subcellularLocation>
        <location evidence="1">Nucleus</location>
    </subcellularLocation>
</comment>
<protein>
    <recommendedName>
        <fullName evidence="9">Rad1</fullName>
    </recommendedName>
</protein>
<evidence type="ECO:0000256" key="1">
    <source>
        <dbReference type="ARBA" id="ARBA00004123"/>
    </source>
</evidence>
<comment type="similarity">
    <text evidence="2">Belongs to the rad1 family.</text>
</comment>
<proteinExistence type="inferred from homology"/>
<keyword evidence="5" id="KW-0539">Nucleus</keyword>
<dbReference type="EMBL" id="CM032190">
    <property type="protein sequence ID" value="KAG7086488.1"/>
    <property type="molecule type" value="Genomic_DNA"/>
</dbReference>
<feature type="region of interest" description="Disordered" evidence="6">
    <location>
        <begin position="120"/>
        <end position="175"/>
    </location>
</feature>
<dbReference type="PANTHER" id="PTHR10870">
    <property type="entry name" value="CELL CYCLE CHECKPOINT PROTEIN RAD1"/>
    <property type="match status" value="1"/>
</dbReference>
<dbReference type="GO" id="GO:0030896">
    <property type="term" value="C:checkpoint clamp complex"/>
    <property type="evidence" value="ECO:0007669"/>
    <property type="project" value="TreeGrafter"/>
</dbReference>
<evidence type="ECO:0008006" key="9">
    <source>
        <dbReference type="Google" id="ProtNLM"/>
    </source>
</evidence>
<evidence type="ECO:0000313" key="8">
    <source>
        <dbReference type="Proteomes" id="UP001049176"/>
    </source>
</evidence>
<dbReference type="GO" id="GO:0000077">
    <property type="term" value="P:DNA damage checkpoint signaling"/>
    <property type="evidence" value="ECO:0007669"/>
    <property type="project" value="InterPro"/>
</dbReference>
<evidence type="ECO:0000256" key="6">
    <source>
        <dbReference type="SAM" id="MobiDB-lite"/>
    </source>
</evidence>
<evidence type="ECO:0000256" key="4">
    <source>
        <dbReference type="ARBA" id="ARBA00023204"/>
    </source>
</evidence>
<dbReference type="Proteomes" id="UP001049176">
    <property type="component" value="Chromosome 10"/>
</dbReference>
<dbReference type="PRINTS" id="PR01245">
    <property type="entry name" value="RAD1REC1"/>
</dbReference>
<dbReference type="OrthoDB" id="337581at2759"/>
<evidence type="ECO:0000313" key="7">
    <source>
        <dbReference type="EMBL" id="KAG7086488.1"/>
    </source>
</evidence>
<sequence>MSSSINEQIIPVLKASVHDVRHFTSLLRGVNFANRAGVTVTQHGLVVAVEEARTLLGTAYIFSDVFDEYEYHSESLKTRSLQHPQSQQDEEDIDIENTAFEIQLNTLIECLNIFGTAGGTGSSGSGKRVQLKQDDEEESSDNQGDNNERNGFRRQSNGRKKTGQGGNTSLDLFFNRSDRRTSMRMTYLGEGSPLTLLIAEDSSGPTTTCEISTFEAEPQLELPFDAKDTKLKVILKSSWLKEALSEIDPSCDKLTFIANPPEKADTDGTVARQEERTRTRAKPILRIRATSMHGTTEMEYFNDRDVLETFDCLEPVSFSYRFVHITRAMRALQTSVKTSLRIDGEGLLSLQFLMPAQRARREGTGHRGGRENFIEFCCLPLDEDIS</sequence>
<dbReference type="GO" id="GO:0006281">
    <property type="term" value="P:DNA repair"/>
    <property type="evidence" value="ECO:0007669"/>
    <property type="project" value="UniProtKB-KW"/>
</dbReference>
<dbReference type="InterPro" id="IPR003021">
    <property type="entry name" value="Rad1_Rec1_Rad17"/>
</dbReference>